<evidence type="ECO:0000313" key="1">
    <source>
        <dbReference type="EMBL" id="KAG0412789.1"/>
    </source>
</evidence>
<dbReference type="EMBL" id="JABSTQ010011322">
    <property type="protein sequence ID" value="KAG0412789.1"/>
    <property type="molecule type" value="Genomic_DNA"/>
</dbReference>
<comment type="caution">
    <text evidence="1">The sequence shown here is derived from an EMBL/GenBank/DDBJ whole genome shotgun (WGS) entry which is preliminary data.</text>
</comment>
<accession>A0AC60P072</accession>
<dbReference type="Proteomes" id="UP000805193">
    <property type="component" value="Unassembled WGS sequence"/>
</dbReference>
<name>A0AC60P072_IXOPE</name>
<evidence type="ECO:0000313" key="2">
    <source>
        <dbReference type="Proteomes" id="UP000805193"/>
    </source>
</evidence>
<sequence length="75" mass="8827">GIDNLPRGSRPRTTTEDEDRWTVAAVDDDSTLTAQEIKKRTQPQTDWQNVLFTDESTFTTRWDQRQRIWRADNTS</sequence>
<keyword evidence="2" id="KW-1185">Reference proteome</keyword>
<reference evidence="1 2" key="1">
    <citation type="journal article" date="2020" name="Cell">
        <title>Large-Scale Comparative Analyses of Tick Genomes Elucidate Their Genetic Diversity and Vector Capacities.</title>
        <authorList>
            <consortium name="Tick Genome and Microbiome Consortium (TIGMIC)"/>
            <person name="Jia N."/>
            <person name="Wang J."/>
            <person name="Shi W."/>
            <person name="Du L."/>
            <person name="Sun Y."/>
            <person name="Zhan W."/>
            <person name="Jiang J.F."/>
            <person name="Wang Q."/>
            <person name="Zhang B."/>
            <person name="Ji P."/>
            <person name="Bell-Sakyi L."/>
            <person name="Cui X.M."/>
            <person name="Yuan T.T."/>
            <person name="Jiang B.G."/>
            <person name="Yang W.F."/>
            <person name="Lam T.T."/>
            <person name="Chang Q.C."/>
            <person name="Ding S.J."/>
            <person name="Wang X.J."/>
            <person name="Zhu J.G."/>
            <person name="Ruan X.D."/>
            <person name="Zhao L."/>
            <person name="Wei J.T."/>
            <person name="Ye R.Z."/>
            <person name="Que T.C."/>
            <person name="Du C.H."/>
            <person name="Zhou Y.H."/>
            <person name="Cheng J.X."/>
            <person name="Dai P.F."/>
            <person name="Guo W.B."/>
            <person name="Han X.H."/>
            <person name="Huang E.J."/>
            <person name="Li L.F."/>
            <person name="Wei W."/>
            <person name="Gao Y.C."/>
            <person name="Liu J.Z."/>
            <person name="Shao H.Z."/>
            <person name="Wang X."/>
            <person name="Wang C.C."/>
            <person name="Yang T.C."/>
            <person name="Huo Q.B."/>
            <person name="Li W."/>
            <person name="Chen H.Y."/>
            <person name="Chen S.E."/>
            <person name="Zhou L.G."/>
            <person name="Ni X.B."/>
            <person name="Tian J.H."/>
            <person name="Sheng Y."/>
            <person name="Liu T."/>
            <person name="Pan Y.S."/>
            <person name="Xia L.Y."/>
            <person name="Li J."/>
            <person name="Zhao F."/>
            <person name="Cao W.C."/>
        </authorList>
    </citation>
    <scope>NUCLEOTIDE SEQUENCE [LARGE SCALE GENOMIC DNA]</scope>
    <source>
        <strain evidence="1">Iper-2018</strain>
    </source>
</reference>
<protein>
    <submittedName>
        <fullName evidence="1">Uncharacterized protein</fullName>
    </submittedName>
</protein>
<feature type="non-terminal residue" evidence="1">
    <location>
        <position position="1"/>
    </location>
</feature>
<proteinExistence type="predicted"/>
<gene>
    <name evidence="1" type="ORF">HPB47_010070</name>
</gene>
<organism evidence="1 2">
    <name type="scientific">Ixodes persulcatus</name>
    <name type="common">Taiga tick</name>
    <dbReference type="NCBI Taxonomy" id="34615"/>
    <lineage>
        <taxon>Eukaryota</taxon>
        <taxon>Metazoa</taxon>
        <taxon>Ecdysozoa</taxon>
        <taxon>Arthropoda</taxon>
        <taxon>Chelicerata</taxon>
        <taxon>Arachnida</taxon>
        <taxon>Acari</taxon>
        <taxon>Parasitiformes</taxon>
        <taxon>Ixodida</taxon>
        <taxon>Ixodoidea</taxon>
        <taxon>Ixodidae</taxon>
        <taxon>Ixodinae</taxon>
        <taxon>Ixodes</taxon>
    </lineage>
</organism>